<gene>
    <name evidence="1" type="ORF">ZOSMA_81G00200</name>
</gene>
<comment type="caution">
    <text evidence="1">The sequence shown here is derived from an EMBL/GenBank/DDBJ whole genome shotgun (WGS) entry which is preliminary data.</text>
</comment>
<name>A0A0K9NMG8_ZOSMR</name>
<dbReference type="PANTHER" id="PTHR35765:SF2">
    <property type="entry name" value="OS05G0569200 PROTEIN"/>
    <property type="match status" value="1"/>
</dbReference>
<dbReference type="AlphaFoldDB" id="A0A0K9NMG8"/>
<protein>
    <submittedName>
        <fullName evidence="1">Uncharacterized protein</fullName>
    </submittedName>
</protein>
<dbReference type="OMA" id="PAKFLHI"/>
<evidence type="ECO:0000313" key="2">
    <source>
        <dbReference type="Proteomes" id="UP000036987"/>
    </source>
</evidence>
<dbReference type="STRING" id="29655.A0A0K9NMG8"/>
<dbReference type="OrthoDB" id="1856195at2759"/>
<dbReference type="EMBL" id="LFYR01002015">
    <property type="protein sequence ID" value="KMZ57803.1"/>
    <property type="molecule type" value="Genomic_DNA"/>
</dbReference>
<evidence type="ECO:0000313" key="1">
    <source>
        <dbReference type="EMBL" id="KMZ57803.1"/>
    </source>
</evidence>
<accession>A0A0K9NMG8</accession>
<dbReference type="Pfam" id="PF11341">
    <property type="entry name" value="DUF3143"/>
    <property type="match status" value="1"/>
</dbReference>
<dbReference type="InterPro" id="IPR021489">
    <property type="entry name" value="DUF3143"/>
</dbReference>
<reference evidence="2" key="1">
    <citation type="journal article" date="2016" name="Nature">
        <title>The genome of the seagrass Zostera marina reveals angiosperm adaptation to the sea.</title>
        <authorList>
            <person name="Olsen J.L."/>
            <person name="Rouze P."/>
            <person name="Verhelst B."/>
            <person name="Lin Y.-C."/>
            <person name="Bayer T."/>
            <person name="Collen J."/>
            <person name="Dattolo E."/>
            <person name="De Paoli E."/>
            <person name="Dittami S."/>
            <person name="Maumus F."/>
            <person name="Michel G."/>
            <person name="Kersting A."/>
            <person name="Lauritano C."/>
            <person name="Lohaus R."/>
            <person name="Toepel M."/>
            <person name="Tonon T."/>
            <person name="Vanneste K."/>
            <person name="Amirebrahimi M."/>
            <person name="Brakel J."/>
            <person name="Bostroem C."/>
            <person name="Chovatia M."/>
            <person name="Grimwood J."/>
            <person name="Jenkins J.W."/>
            <person name="Jueterbock A."/>
            <person name="Mraz A."/>
            <person name="Stam W.T."/>
            <person name="Tice H."/>
            <person name="Bornberg-Bauer E."/>
            <person name="Green P.J."/>
            <person name="Pearson G.A."/>
            <person name="Procaccini G."/>
            <person name="Duarte C.M."/>
            <person name="Schmutz J."/>
            <person name="Reusch T.B.H."/>
            <person name="Van de Peer Y."/>
        </authorList>
    </citation>
    <scope>NUCLEOTIDE SEQUENCE [LARGE SCALE GENOMIC DNA]</scope>
    <source>
        <strain evidence="2">cv. Finnish</strain>
    </source>
</reference>
<dbReference type="PANTHER" id="PTHR35765">
    <property type="entry name" value="OS05G0569200 PROTEIN"/>
    <property type="match status" value="1"/>
</dbReference>
<dbReference type="Proteomes" id="UP000036987">
    <property type="component" value="Unassembled WGS sequence"/>
</dbReference>
<sequence>MPAIFISVTIPSFVHRLSFSLPSSNSYPQHQLFSAPQWRRRRRREIPVIALSGKFFAELPVSEEEWIKKLPDKTKPLYSHSLPCIESWLRSLGFYQSRDDRANWIVEKDEWHAQLSLDVTDIYIRYLKSGPGNLEKDVERRFSYALSREDIENAVLGGP</sequence>
<keyword evidence="2" id="KW-1185">Reference proteome</keyword>
<organism evidence="1 2">
    <name type="scientific">Zostera marina</name>
    <name type="common">Eelgrass</name>
    <dbReference type="NCBI Taxonomy" id="29655"/>
    <lineage>
        <taxon>Eukaryota</taxon>
        <taxon>Viridiplantae</taxon>
        <taxon>Streptophyta</taxon>
        <taxon>Embryophyta</taxon>
        <taxon>Tracheophyta</taxon>
        <taxon>Spermatophyta</taxon>
        <taxon>Magnoliopsida</taxon>
        <taxon>Liliopsida</taxon>
        <taxon>Zosteraceae</taxon>
        <taxon>Zostera</taxon>
    </lineage>
</organism>
<proteinExistence type="predicted"/>